<dbReference type="InterPro" id="IPR033121">
    <property type="entry name" value="PEPTIDASE_A1"/>
</dbReference>
<dbReference type="Gene3D" id="2.40.70.10">
    <property type="entry name" value="Acid Proteases"/>
    <property type="match status" value="2"/>
</dbReference>
<comment type="similarity">
    <text evidence="1 4">Belongs to the peptidase A1 family.</text>
</comment>
<dbReference type="InterPro" id="IPR034164">
    <property type="entry name" value="Pepsin-like_dom"/>
</dbReference>
<protein>
    <submittedName>
        <fullName evidence="8">Acid protease</fullName>
    </submittedName>
</protein>
<evidence type="ECO:0000256" key="3">
    <source>
        <dbReference type="PIRSR" id="PIRSR601461-1"/>
    </source>
</evidence>
<evidence type="ECO:0000256" key="4">
    <source>
        <dbReference type="RuleBase" id="RU000454"/>
    </source>
</evidence>
<evidence type="ECO:0000256" key="2">
    <source>
        <dbReference type="ARBA" id="ARBA00022750"/>
    </source>
</evidence>
<feature type="active site" evidence="3">
    <location>
        <position position="131"/>
    </location>
</feature>
<dbReference type="InterPro" id="IPR021109">
    <property type="entry name" value="Peptidase_aspartic_dom_sf"/>
</dbReference>
<dbReference type="PROSITE" id="PS00141">
    <property type="entry name" value="ASP_PROTEASE"/>
    <property type="match status" value="1"/>
</dbReference>
<evidence type="ECO:0000259" key="7">
    <source>
        <dbReference type="PROSITE" id="PS51767"/>
    </source>
</evidence>
<gene>
    <name evidence="8" type="ORF">L227DRAFT_433915</name>
</gene>
<evidence type="ECO:0000313" key="8">
    <source>
        <dbReference type="EMBL" id="RPD62692.1"/>
    </source>
</evidence>
<accession>A0A5C2SG03</accession>
<dbReference type="Pfam" id="PF00026">
    <property type="entry name" value="Asp"/>
    <property type="match status" value="1"/>
</dbReference>
<dbReference type="InterPro" id="IPR001969">
    <property type="entry name" value="Aspartic_peptidase_AS"/>
</dbReference>
<keyword evidence="9" id="KW-1185">Reference proteome</keyword>
<dbReference type="InterPro" id="IPR001461">
    <property type="entry name" value="Aspartic_peptidase_A1"/>
</dbReference>
<dbReference type="STRING" id="1328759.A0A5C2SG03"/>
<feature type="region of interest" description="Disordered" evidence="5">
    <location>
        <begin position="144"/>
        <end position="165"/>
    </location>
</feature>
<dbReference type="PANTHER" id="PTHR47966">
    <property type="entry name" value="BETA-SITE APP-CLEAVING ENZYME, ISOFORM A-RELATED"/>
    <property type="match status" value="1"/>
</dbReference>
<dbReference type="CDD" id="cd05471">
    <property type="entry name" value="pepsin_like"/>
    <property type="match status" value="1"/>
</dbReference>
<feature type="domain" description="Peptidase A1" evidence="7">
    <location>
        <begin position="113"/>
        <end position="419"/>
    </location>
</feature>
<organism evidence="8 9">
    <name type="scientific">Lentinus tigrinus ALCF2SS1-6</name>
    <dbReference type="NCBI Taxonomy" id="1328759"/>
    <lineage>
        <taxon>Eukaryota</taxon>
        <taxon>Fungi</taxon>
        <taxon>Dikarya</taxon>
        <taxon>Basidiomycota</taxon>
        <taxon>Agaricomycotina</taxon>
        <taxon>Agaricomycetes</taxon>
        <taxon>Polyporales</taxon>
        <taxon>Polyporaceae</taxon>
        <taxon>Lentinus</taxon>
    </lineage>
</organism>
<dbReference type="EMBL" id="ML122258">
    <property type="protein sequence ID" value="RPD62692.1"/>
    <property type="molecule type" value="Genomic_DNA"/>
</dbReference>
<dbReference type="FunFam" id="2.40.70.10:FF:000008">
    <property type="entry name" value="Cathepsin D"/>
    <property type="match status" value="1"/>
</dbReference>
<dbReference type="PRINTS" id="PR00792">
    <property type="entry name" value="PEPSIN"/>
</dbReference>
<evidence type="ECO:0000256" key="5">
    <source>
        <dbReference type="SAM" id="MobiDB-lite"/>
    </source>
</evidence>
<dbReference type="AlphaFoldDB" id="A0A5C2SG03"/>
<dbReference type="Proteomes" id="UP000313359">
    <property type="component" value="Unassembled WGS sequence"/>
</dbReference>
<evidence type="ECO:0000313" key="9">
    <source>
        <dbReference type="Proteomes" id="UP000313359"/>
    </source>
</evidence>
<dbReference type="GO" id="GO:0004190">
    <property type="term" value="F:aspartic-type endopeptidase activity"/>
    <property type="evidence" value="ECO:0007669"/>
    <property type="project" value="UniProtKB-KW"/>
</dbReference>
<name>A0A5C2SG03_9APHY</name>
<feature type="chain" id="PRO_5022692488" evidence="6">
    <location>
        <begin position="25"/>
        <end position="422"/>
    </location>
</feature>
<proteinExistence type="inferred from homology"/>
<dbReference type="PROSITE" id="PS51767">
    <property type="entry name" value="PEPTIDASE_A1"/>
    <property type="match status" value="1"/>
</dbReference>
<evidence type="ECO:0000256" key="1">
    <source>
        <dbReference type="ARBA" id="ARBA00007447"/>
    </source>
</evidence>
<dbReference type="PANTHER" id="PTHR47966:SF51">
    <property type="entry name" value="BETA-SITE APP-CLEAVING ENZYME, ISOFORM A-RELATED"/>
    <property type="match status" value="1"/>
</dbReference>
<dbReference type="GO" id="GO:0006508">
    <property type="term" value="P:proteolysis"/>
    <property type="evidence" value="ECO:0007669"/>
    <property type="project" value="UniProtKB-KW"/>
</dbReference>
<sequence length="422" mass="44502">MFCKATLLAVALALVASASPVAESAPSTTGVRIPIQKRGSLTNVDGTFNHEKAVRQIVKTKNKHRQNLINLEKNVGREAFAKGAEIKPLATVPESLEKRGSVKLTDQEDDLEWTGTITIGSPAQSFVVDFDTGSSDLWVPSSSCSSCGSHHKYNPSSSSQSTKRSGTFHIEYGDKSTADGVPYTDTVTVGSVKVTGQYLAAITKESSEFVSDPADGLLGLAFPAISNLNHDPFFFTAVEQGTAPEGIFSFKLDQSGSELFIGGSNDDLYTGDIEFHALSSDVGFWQIGDASVSLNGRIVASRFDTVIDSGSTIISAPTDAAAAFWSHVSGSGVYDADQGLYSFPCNSVPEVAFSWGGKTWTISSDDMNLGQVSAGSSKCVGAIAGGDLGLGDDVWLLGDTFMKNTYTVFSVDDNAVGFAELA</sequence>
<keyword evidence="6" id="KW-0732">Signal</keyword>
<keyword evidence="4 8" id="KW-0645">Protease</keyword>
<keyword evidence="4" id="KW-0378">Hydrolase</keyword>
<feature type="active site" evidence="3">
    <location>
        <position position="308"/>
    </location>
</feature>
<dbReference type="SUPFAM" id="SSF50630">
    <property type="entry name" value="Acid proteases"/>
    <property type="match status" value="1"/>
</dbReference>
<feature type="signal peptide" evidence="6">
    <location>
        <begin position="1"/>
        <end position="24"/>
    </location>
</feature>
<evidence type="ECO:0000256" key="6">
    <source>
        <dbReference type="SAM" id="SignalP"/>
    </source>
</evidence>
<keyword evidence="2 4" id="KW-0064">Aspartyl protease</keyword>
<reference evidence="8" key="1">
    <citation type="journal article" date="2018" name="Genome Biol. Evol.">
        <title>Genomics and development of Lentinus tigrinus, a white-rot wood-decaying mushroom with dimorphic fruiting bodies.</title>
        <authorList>
            <person name="Wu B."/>
            <person name="Xu Z."/>
            <person name="Knudson A."/>
            <person name="Carlson A."/>
            <person name="Chen N."/>
            <person name="Kovaka S."/>
            <person name="LaButti K."/>
            <person name="Lipzen A."/>
            <person name="Pennachio C."/>
            <person name="Riley R."/>
            <person name="Schakwitz W."/>
            <person name="Umezawa K."/>
            <person name="Ohm R.A."/>
            <person name="Grigoriev I.V."/>
            <person name="Nagy L.G."/>
            <person name="Gibbons J."/>
            <person name="Hibbett D."/>
        </authorList>
    </citation>
    <scope>NUCLEOTIDE SEQUENCE [LARGE SCALE GENOMIC DNA]</scope>
    <source>
        <strain evidence="8">ALCF2SS1-6</strain>
    </source>
</reference>
<dbReference type="OrthoDB" id="15189at2759"/>